<evidence type="ECO:0000256" key="1">
    <source>
        <dbReference type="SAM" id="Coils"/>
    </source>
</evidence>
<dbReference type="OrthoDB" id="4156665at2759"/>
<gene>
    <name evidence="2 4" type="ORF">P152DRAFT_400664</name>
</gene>
<dbReference type="EMBL" id="ML975165">
    <property type="protein sequence ID" value="KAF1810648.1"/>
    <property type="molecule type" value="Genomic_DNA"/>
</dbReference>
<sequence length="159" mass="18971">MSAGRTNPEFQRKLAKLRLKIHPILSLHTGRSAPEFPATLLHFNLLTEAQLDELAHYYSQCCQDETTASYGKSMDWDASYYDEYFGEGKCFRESRRVWVKRRRFGRFIGMRGCDTPVDEVQKRLSWMVERLEEQLEDVKREDRKSREAWRKVGERWWGT</sequence>
<evidence type="ECO:0000313" key="2">
    <source>
        <dbReference type="EMBL" id="KAF1810648.1"/>
    </source>
</evidence>
<evidence type="ECO:0000313" key="3">
    <source>
        <dbReference type="Proteomes" id="UP000504638"/>
    </source>
</evidence>
<accession>A0A6G1FY13</accession>
<dbReference type="GeneID" id="54417152"/>
<reference evidence="2 4" key="1">
    <citation type="submission" date="2020-01" db="EMBL/GenBank/DDBJ databases">
        <authorList>
            <consortium name="DOE Joint Genome Institute"/>
            <person name="Haridas S."/>
            <person name="Albert R."/>
            <person name="Binder M."/>
            <person name="Bloem J."/>
            <person name="Labutti K."/>
            <person name="Salamov A."/>
            <person name="Andreopoulos B."/>
            <person name="Baker S.E."/>
            <person name="Barry K."/>
            <person name="Bills G."/>
            <person name="Bluhm B.H."/>
            <person name="Cannon C."/>
            <person name="Castanera R."/>
            <person name="Culley D.E."/>
            <person name="Daum C."/>
            <person name="Ezra D."/>
            <person name="Gonzalez J.B."/>
            <person name="Henrissat B."/>
            <person name="Kuo A."/>
            <person name="Liang C."/>
            <person name="Lipzen A."/>
            <person name="Lutzoni F."/>
            <person name="Magnuson J."/>
            <person name="Mondo S."/>
            <person name="Nolan M."/>
            <person name="Ohm R."/>
            <person name="Pangilinan J."/>
            <person name="Park H.-J."/>
            <person name="Ramirez L."/>
            <person name="Alfaro M."/>
            <person name="Sun H."/>
            <person name="Tritt A."/>
            <person name="Yoshinaga Y."/>
            <person name="Zwiers L.-H."/>
            <person name="Turgeon B.G."/>
            <person name="Goodwin S.B."/>
            <person name="Spatafora J.W."/>
            <person name="Crous P.W."/>
            <person name="Grigoriev I.V."/>
        </authorList>
    </citation>
    <scope>NUCLEOTIDE SEQUENCE</scope>
    <source>
        <strain evidence="2 4">CBS 781.70</strain>
    </source>
</reference>
<proteinExistence type="predicted"/>
<dbReference type="Proteomes" id="UP000504638">
    <property type="component" value="Unplaced"/>
</dbReference>
<reference evidence="4" key="2">
    <citation type="submission" date="2020-04" db="EMBL/GenBank/DDBJ databases">
        <authorList>
            <consortium name="NCBI Genome Project"/>
        </authorList>
    </citation>
    <scope>NUCLEOTIDE SEQUENCE</scope>
    <source>
        <strain evidence="4">CBS 781.70</strain>
    </source>
</reference>
<name>A0A6G1FY13_9PEZI</name>
<protein>
    <submittedName>
        <fullName evidence="2 4">Uncharacterized protein</fullName>
    </submittedName>
</protein>
<keyword evidence="3" id="KW-1185">Reference proteome</keyword>
<feature type="coiled-coil region" evidence="1">
    <location>
        <begin position="121"/>
        <end position="148"/>
    </location>
</feature>
<organism evidence="2">
    <name type="scientific">Eremomyces bilateralis CBS 781.70</name>
    <dbReference type="NCBI Taxonomy" id="1392243"/>
    <lineage>
        <taxon>Eukaryota</taxon>
        <taxon>Fungi</taxon>
        <taxon>Dikarya</taxon>
        <taxon>Ascomycota</taxon>
        <taxon>Pezizomycotina</taxon>
        <taxon>Dothideomycetes</taxon>
        <taxon>Dothideomycetes incertae sedis</taxon>
        <taxon>Eremomycetales</taxon>
        <taxon>Eremomycetaceae</taxon>
        <taxon>Eremomyces</taxon>
    </lineage>
</organism>
<dbReference type="RefSeq" id="XP_033532279.1">
    <property type="nucleotide sequence ID" value="XM_033676582.1"/>
</dbReference>
<keyword evidence="1" id="KW-0175">Coiled coil</keyword>
<dbReference type="AlphaFoldDB" id="A0A6G1FY13"/>
<evidence type="ECO:0000313" key="4">
    <source>
        <dbReference type="RefSeq" id="XP_033532279.1"/>
    </source>
</evidence>
<reference evidence="4" key="3">
    <citation type="submission" date="2025-04" db="UniProtKB">
        <authorList>
            <consortium name="RefSeq"/>
        </authorList>
    </citation>
    <scope>IDENTIFICATION</scope>
    <source>
        <strain evidence="4">CBS 781.70</strain>
    </source>
</reference>